<evidence type="ECO:0000313" key="2">
    <source>
        <dbReference type="EMBL" id="KAJ8070889.1"/>
    </source>
</evidence>
<feature type="region of interest" description="Disordered" evidence="1">
    <location>
        <begin position="1"/>
        <end position="21"/>
    </location>
</feature>
<dbReference type="OrthoDB" id="3549126at2759"/>
<reference evidence="2" key="1">
    <citation type="submission" date="2022-11" db="EMBL/GenBank/DDBJ databases">
        <title>Genome Resource of Sclerotinia nivalis Strain SnTB1, a Plant Pathogen Isolated from American Ginseng.</title>
        <authorList>
            <person name="Fan S."/>
        </authorList>
    </citation>
    <scope>NUCLEOTIDE SEQUENCE</scope>
    <source>
        <strain evidence="2">SnTB1</strain>
    </source>
</reference>
<accession>A0A9X0AXR2</accession>
<dbReference type="AlphaFoldDB" id="A0A9X0AXR2"/>
<sequence>MGTETTMTSPTENTATKKNTNSDSTDKAFGYVYEMKASEELVMWEKRVHAAMDKLGRRNLTQFFMLDTAMEFDIPQSIVTMEIIKFRGLPYVSSEFVDEDDLPKDVLGRRRKSEPLRITTEAIPVGQRVRRNSWSPMSELEAARPGILEKKKKMKHREPLRDPIDASKLDESFRRETWTPMSRFEAARPENVEKRSEIKRRCSGIWAPLPTWKSSGEVAKAMKDRIESAPISSLALLQKAKTEIQDIVEGGESSSANEIGVVDRV</sequence>
<dbReference type="EMBL" id="JAPEIS010000001">
    <property type="protein sequence ID" value="KAJ8070889.1"/>
    <property type="molecule type" value="Genomic_DNA"/>
</dbReference>
<keyword evidence="3" id="KW-1185">Reference proteome</keyword>
<comment type="caution">
    <text evidence="2">The sequence shown here is derived from an EMBL/GenBank/DDBJ whole genome shotgun (WGS) entry which is preliminary data.</text>
</comment>
<name>A0A9X0AXR2_9HELO</name>
<organism evidence="2 3">
    <name type="scientific">Sclerotinia nivalis</name>
    <dbReference type="NCBI Taxonomy" id="352851"/>
    <lineage>
        <taxon>Eukaryota</taxon>
        <taxon>Fungi</taxon>
        <taxon>Dikarya</taxon>
        <taxon>Ascomycota</taxon>
        <taxon>Pezizomycotina</taxon>
        <taxon>Leotiomycetes</taxon>
        <taxon>Helotiales</taxon>
        <taxon>Sclerotiniaceae</taxon>
        <taxon>Sclerotinia</taxon>
    </lineage>
</organism>
<dbReference type="Proteomes" id="UP001152300">
    <property type="component" value="Unassembled WGS sequence"/>
</dbReference>
<gene>
    <name evidence="2" type="ORF">OCU04_001248</name>
</gene>
<evidence type="ECO:0000256" key="1">
    <source>
        <dbReference type="SAM" id="MobiDB-lite"/>
    </source>
</evidence>
<feature type="compositionally biased region" description="Low complexity" evidence="1">
    <location>
        <begin position="1"/>
        <end position="16"/>
    </location>
</feature>
<evidence type="ECO:0000313" key="3">
    <source>
        <dbReference type="Proteomes" id="UP001152300"/>
    </source>
</evidence>
<protein>
    <submittedName>
        <fullName evidence="2">Uncharacterized protein</fullName>
    </submittedName>
</protein>
<proteinExistence type="predicted"/>